<keyword evidence="1" id="KW-0560">Oxidoreductase</keyword>
<keyword evidence="3" id="KW-1185">Reference proteome</keyword>
<proteinExistence type="predicted"/>
<dbReference type="Proteomes" id="UP000053095">
    <property type="component" value="Unassembled WGS sequence"/>
</dbReference>
<gene>
    <name evidence="2" type="ORF">TCE0_011r00511</name>
</gene>
<dbReference type="GO" id="GO:0016491">
    <property type="term" value="F:oxidoreductase activity"/>
    <property type="evidence" value="ECO:0007669"/>
    <property type="project" value="UniProtKB-KW"/>
</dbReference>
<name>A0A0B8N0F9_TALPI</name>
<dbReference type="SUPFAM" id="SSF51197">
    <property type="entry name" value="Clavaminate synthase-like"/>
    <property type="match status" value="1"/>
</dbReference>
<protein>
    <submittedName>
        <fullName evidence="2">Uncharacterized protein</fullName>
    </submittedName>
</protein>
<sequence>MARRKHRLKYIELCDVSNMEVDGGIVDPETPRGHADKGNPLFHVDSTFNPRRAGYSLLLVYELPPKNTGGGLVFADTQQA</sequence>
<evidence type="ECO:0000256" key="1">
    <source>
        <dbReference type="ARBA" id="ARBA00023002"/>
    </source>
</evidence>
<dbReference type="InterPro" id="IPR042098">
    <property type="entry name" value="TauD-like_sf"/>
</dbReference>
<dbReference type="Gene3D" id="3.60.130.10">
    <property type="entry name" value="Clavaminate synthase-like"/>
    <property type="match status" value="1"/>
</dbReference>
<dbReference type="AlphaFoldDB" id="A0A0B8N0F9"/>
<accession>A0A0B8N0F9</accession>
<evidence type="ECO:0000313" key="2">
    <source>
        <dbReference type="EMBL" id="GAM33544.1"/>
    </source>
</evidence>
<organism evidence="2 3">
    <name type="scientific">Talaromyces pinophilus</name>
    <name type="common">Penicillium pinophilum</name>
    <dbReference type="NCBI Taxonomy" id="128442"/>
    <lineage>
        <taxon>Eukaryota</taxon>
        <taxon>Fungi</taxon>
        <taxon>Dikarya</taxon>
        <taxon>Ascomycota</taxon>
        <taxon>Pezizomycotina</taxon>
        <taxon>Eurotiomycetes</taxon>
        <taxon>Eurotiomycetidae</taxon>
        <taxon>Eurotiales</taxon>
        <taxon>Trichocomaceae</taxon>
        <taxon>Talaromyces</taxon>
        <taxon>Talaromyces sect. Talaromyces</taxon>
    </lineage>
</organism>
<reference evidence="3" key="1">
    <citation type="journal article" date="2015" name="Genome Announc.">
        <title>Draft genome sequence of Talaromyces cellulolyticus strain Y-94, a source of lignocellulosic biomass-degrading enzymes.</title>
        <authorList>
            <person name="Fujii T."/>
            <person name="Koike H."/>
            <person name="Sawayama S."/>
            <person name="Yano S."/>
            <person name="Inoue H."/>
        </authorList>
    </citation>
    <scope>NUCLEOTIDE SEQUENCE [LARGE SCALE GENOMIC DNA]</scope>
    <source>
        <strain evidence="3">Y-94</strain>
    </source>
</reference>
<evidence type="ECO:0000313" key="3">
    <source>
        <dbReference type="Proteomes" id="UP000053095"/>
    </source>
</evidence>
<dbReference type="EMBL" id="DF933807">
    <property type="protein sequence ID" value="GAM33544.1"/>
    <property type="molecule type" value="Genomic_DNA"/>
</dbReference>